<accession>A7TQL4</accession>
<protein>
    <recommendedName>
        <fullName evidence="4">Inactive deaminase YJL070C</fullName>
    </recommendedName>
</protein>
<dbReference type="GO" id="GO:0032264">
    <property type="term" value="P:IMP salvage"/>
    <property type="evidence" value="ECO:0007669"/>
    <property type="project" value="InterPro"/>
</dbReference>
<dbReference type="OMA" id="SYNIRWN"/>
<sequence>MTKVGNRKASLLYDDHQDTMSMPTVQASITQQTPINNTQKLSIDDMDMIALDTRFDNQMMIGSPMYIRNDESEQPLEIIKTKKDCESTSIPKEASNLQLEETENDSNAFQKIKSLRAKYILSSVQDSKSNIKNNLDEWFLYPKPLPKFWRLEKDKRFYKYTTETGGDENSETRYALEKGYYYPLDEDREFYASTAPEVLPSSNSKDITPFSNEKYTGQYFDINHYKEKYDKHVELHKAEALDWTPDDIPSFTDFKKDFEFLVKTIQSPVLNEISEKRLDYLLDKFELFQHLKSKTEILENKRVPYRDFYNCRKVDRNFLLSGCVHRRQLCDFIWEKINNEPDRIVHKLKSGKEISLLNIFEFGCDPQENPSAVGLKVIDDEFLEWYQNIYLGNYHLRPSDEAEKQFKGKQLKFYLLAKVFLEFDNYMEGEYLAEIFIKYVINHLETNKYLLTQISVDFQFHKLEEKSWWERFSNWIMKWRLVSYNVRWNVRISRIYTDLFNIGRVHTFENFLDIIFKPLFNKTLGNDIQLQYFLANICSLDLVVENTDAYIWKEFTEVCTKPSEWSAQGDNPPVAYYMYYIFEHLSKLNSIRHCQKQSTITLRSGCPSAKSRTSQFGRTLFFNDQVESLVCNLLLCNGGLLQGQPVWTAPAPLQYLFYLFQIPVISSPLSSVSTIATEINPLSTEFDMNLISNHQPSRDITTIEKRTYRKNPFMKMFQLGMPVSLSCKSLLFNNSYTSEPIIEEYSVAASIYLLNAADLCELTRTSVLCSGYDGWYKKHWIGVTISPTQFVKESIGYIDNWYDISDSINDFGTAIRHNVPRTRRIYRIETLLQEWDFIEEQYSYCF</sequence>
<dbReference type="FunCoup" id="A7TQL4">
    <property type="interactions" value="92"/>
</dbReference>
<dbReference type="eggNOG" id="KOG1096">
    <property type="taxonomic scope" value="Eukaryota"/>
</dbReference>
<dbReference type="InParanoid" id="A7TQL4"/>
<dbReference type="InterPro" id="IPR006329">
    <property type="entry name" value="AMPD"/>
</dbReference>
<evidence type="ECO:0008006" key="4">
    <source>
        <dbReference type="Google" id="ProtNLM"/>
    </source>
</evidence>
<dbReference type="GeneID" id="5543523"/>
<keyword evidence="3" id="KW-1185">Reference proteome</keyword>
<dbReference type="STRING" id="436907.A7TQL4"/>
<organism evidence="3">
    <name type="scientific">Vanderwaltozyma polyspora (strain ATCC 22028 / DSM 70294 / BCRC 21397 / CBS 2163 / NBRC 10782 / NRRL Y-8283 / UCD 57-17)</name>
    <name type="common">Kluyveromyces polysporus</name>
    <dbReference type="NCBI Taxonomy" id="436907"/>
    <lineage>
        <taxon>Eukaryota</taxon>
        <taxon>Fungi</taxon>
        <taxon>Dikarya</taxon>
        <taxon>Ascomycota</taxon>
        <taxon>Saccharomycotina</taxon>
        <taxon>Saccharomycetes</taxon>
        <taxon>Saccharomycetales</taxon>
        <taxon>Saccharomycetaceae</taxon>
        <taxon>Vanderwaltozyma</taxon>
    </lineage>
</organism>
<dbReference type="KEGG" id="vpo:Kpol_1027p9"/>
<evidence type="ECO:0000313" key="2">
    <source>
        <dbReference type="EMBL" id="EDO15435.1"/>
    </source>
</evidence>
<dbReference type="Pfam" id="PF19326">
    <property type="entry name" value="AMP_deaminase"/>
    <property type="match status" value="3"/>
</dbReference>
<dbReference type="PANTHER" id="PTHR11359:SF7">
    <property type="entry name" value="INACTIVE DEAMINASE YBR284W-RELATED"/>
    <property type="match status" value="1"/>
</dbReference>
<dbReference type="EMBL" id="DS480460">
    <property type="protein sequence ID" value="EDO15435.1"/>
    <property type="molecule type" value="Genomic_DNA"/>
</dbReference>
<comment type="similarity">
    <text evidence="1">Belongs to the metallo-dependent hydrolases superfamily. Adenosine and AMP deaminases family.</text>
</comment>
<gene>
    <name evidence="2" type="ORF">Kpol_1027p9</name>
</gene>
<dbReference type="OrthoDB" id="1723809at2759"/>
<dbReference type="GO" id="GO:0003876">
    <property type="term" value="F:AMP deaminase activity"/>
    <property type="evidence" value="ECO:0007669"/>
    <property type="project" value="InterPro"/>
</dbReference>
<evidence type="ECO:0000256" key="1">
    <source>
        <dbReference type="ARBA" id="ARBA00006676"/>
    </source>
</evidence>
<dbReference type="RefSeq" id="XP_001643293.1">
    <property type="nucleotide sequence ID" value="XM_001643243.1"/>
</dbReference>
<dbReference type="InterPro" id="IPR032466">
    <property type="entry name" value="Metal_Hydrolase"/>
</dbReference>
<name>A7TQL4_VANPO</name>
<proteinExistence type="inferred from homology"/>
<evidence type="ECO:0000313" key="3">
    <source>
        <dbReference type="Proteomes" id="UP000000267"/>
    </source>
</evidence>
<dbReference type="GO" id="GO:0005829">
    <property type="term" value="C:cytosol"/>
    <property type="evidence" value="ECO:0007669"/>
    <property type="project" value="TreeGrafter"/>
</dbReference>
<dbReference type="AlphaFoldDB" id="A7TQL4"/>
<dbReference type="PANTHER" id="PTHR11359">
    <property type="entry name" value="AMP DEAMINASE"/>
    <property type="match status" value="1"/>
</dbReference>
<dbReference type="PhylomeDB" id="A7TQL4"/>
<reference evidence="2 3" key="1">
    <citation type="journal article" date="2007" name="Proc. Natl. Acad. Sci. U.S.A.">
        <title>Independent sorting-out of thousands of duplicated gene pairs in two yeast species descended from a whole-genome duplication.</title>
        <authorList>
            <person name="Scannell D.R."/>
            <person name="Frank A.C."/>
            <person name="Conant G.C."/>
            <person name="Byrne K.P."/>
            <person name="Woolfit M."/>
            <person name="Wolfe K.H."/>
        </authorList>
    </citation>
    <scope>NUCLEOTIDE SEQUENCE [LARGE SCALE GENOMIC DNA]</scope>
    <source>
        <strain evidence="3">ATCC 22028 / DSM 70294 / BCRC 21397 / CBS 2163 / NBRC 10782 / NRRL Y-8283 / UCD 57-17</strain>
    </source>
</reference>
<dbReference type="Proteomes" id="UP000000267">
    <property type="component" value="Unassembled WGS sequence"/>
</dbReference>
<dbReference type="SUPFAM" id="SSF51556">
    <property type="entry name" value="Metallo-dependent hydrolases"/>
    <property type="match status" value="1"/>
</dbReference>
<dbReference type="Gene3D" id="3.20.20.140">
    <property type="entry name" value="Metal-dependent hydrolases"/>
    <property type="match status" value="2"/>
</dbReference>
<dbReference type="HOGENOM" id="CLU_003782_2_0_1"/>